<evidence type="ECO:0000313" key="2">
    <source>
        <dbReference type="EMBL" id="SAM02206.1"/>
    </source>
</evidence>
<dbReference type="OrthoDB" id="2272443at2759"/>
<evidence type="ECO:0000313" key="3">
    <source>
        <dbReference type="Proteomes" id="UP000078561"/>
    </source>
</evidence>
<proteinExistence type="predicted"/>
<name>A0A168PDR0_ABSGL</name>
<dbReference type="AlphaFoldDB" id="A0A168PDR0"/>
<dbReference type="EMBL" id="LT553750">
    <property type="protein sequence ID" value="SAM02206.1"/>
    <property type="molecule type" value="Genomic_DNA"/>
</dbReference>
<keyword evidence="1" id="KW-0812">Transmembrane</keyword>
<reference evidence="2" key="1">
    <citation type="submission" date="2016-04" db="EMBL/GenBank/DDBJ databases">
        <authorList>
            <person name="Evans L.H."/>
            <person name="Alamgir A."/>
            <person name="Owens N."/>
            <person name="Weber N.D."/>
            <person name="Virtaneva K."/>
            <person name="Barbian K."/>
            <person name="Babar A."/>
            <person name="Rosenke K."/>
        </authorList>
    </citation>
    <scope>NUCLEOTIDE SEQUENCE [LARGE SCALE GENOMIC DNA]</scope>
    <source>
        <strain evidence="2">CBS 101.48</strain>
    </source>
</reference>
<dbReference type="InParanoid" id="A0A168PDR0"/>
<dbReference type="OMA" id="RYSIQQY"/>
<keyword evidence="1" id="KW-1133">Transmembrane helix</keyword>
<dbReference type="Proteomes" id="UP000078561">
    <property type="component" value="Unassembled WGS sequence"/>
</dbReference>
<accession>A0A168PDR0</accession>
<keyword evidence="3" id="KW-1185">Reference proteome</keyword>
<feature type="transmembrane region" description="Helical" evidence="1">
    <location>
        <begin position="61"/>
        <end position="82"/>
    </location>
</feature>
<sequence>MATIQQHSLLVSKDPPSYYSIYMGEHSPAPPALPAVERTTLSYRYSIQQYVKRRCALLQRLLAATFVATTISTTIMLLLWQLQNLADPQGSDDGPWLEPQT</sequence>
<keyword evidence="1" id="KW-0472">Membrane</keyword>
<protein>
    <submittedName>
        <fullName evidence="2">Uncharacterized protein</fullName>
    </submittedName>
</protein>
<gene>
    <name evidence="2" type="primary">ABSGL_07977.1 scaffold 9429</name>
</gene>
<evidence type="ECO:0000256" key="1">
    <source>
        <dbReference type="SAM" id="Phobius"/>
    </source>
</evidence>
<organism evidence="2">
    <name type="scientific">Absidia glauca</name>
    <name type="common">Pin mould</name>
    <dbReference type="NCBI Taxonomy" id="4829"/>
    <lineage>
        <taxon>Eukaryota</taxon>
        <taxon>Fungi</taxon>
        <taxon>Fungi incertae sedis</taxon>
        <taxon>Mucoromycota</taxon>
        <taxon>Mucoromycotina</taxon>
        <taxon>Mucoromycetes</taxon>
        <taxon>Mucorales</taxon>
        <taxon>Cunninghamellaceae</taxon>
        <taxon>Absidia</taxon>
    </lineage>
</organism>